<evidence type="ECO:0000256" key="2">
    <source>
        <dbReference type="ARBA" id="ARBA00008351"/>
    </source>
</evidence>
<dbReference type="EMBL" id="BJMV01000010">
    <property type="protein sequence ID" value="GEB86110.1"/>
    <property type="molecule type" value="Genomic_DNA"/>
</dbReference>
<proteinExistence type="inferred from homology"/>
<gene>
    <name evidence="6 7" type="primary">nifW</name>
    <name evidence="7" type="ORF">APE01nite_19070</name>
</gene>
<dbReference type="GO" id="GO:0009399">
    <property type="term" value="P:nitrogen fixation"/>
    <property type="evidence" value="ECO:0007669"/>
    <property type="project" value="UniProtKB-UniRule"/>
</dbReference>
<name>A0A4Y3TYL9_9PROT</name>
<evidence type="ECO:0000256" key="3">
    <source>
        <dbReference type="ARBA" id="ARBA00011284"/>
    </source>
</evidence>
<comment type="function">
    <text evidence="1 6">May protect the nitrogenase Fe-Mo protein from oxidative damage.</text>
</comment>
<comment type="subunit">
    <text evidence="3 6">Homotrimer; associates with NifD.</text>
</comment>
<sequence length="117" mass="13194">MMQIFKELRRLSAAEEFFEQLGVAYDPAVLNVARLHILRRMKSYLDANELEGGQDEEAVRAHCRAILSRAYQDFVVSTPIAERSFKVHRDAVRAPSPMMVTLEDMTVASGHDSVTPS</sequence>
<dbReference type="NCBIfam" id="NF002009">
    <property type="entry name" value="PRK00810.1"/>
    <property type="match status" value="1"/>
</dbReference>
<evidence type="ECO:0000256" key="1">
    <source>
        <dbReference type="ARBA" id="ARBA00002247"/>
    </source>
</evidence>
<dbReference type="RefSeq" id="WP_141376947.1">
    <property type="nucleotide sequence ID" value="NZ_BAPL01000012.1"/>
</dbReference>
<dbReference type="HAMAP" id="MF_00529">
    <property type="entry name" value="NifW"/>
    <property type="match status" value="1"/>
</dbReference>
<comment type="caution">
    <text evidence="7">The sequence shown here is derived from an EMBL/GenBank/DDBJ whole genome shotgun (WGS) entry which is preliminary data.</text>
</comment>
<evidence type="ECO:0000313" key="7">
    <source>
        <dbReference type="EMBL" id="GEB86110.1"/>
    </source>
</evidence>
<evidence type="ECO:0000313" key="8">
    <source>
        <dbReference type="Proteomes" id="UP000317730"/>
    </source>
</evidence>
<reference evidence="7 8" key="1">
    <citation type="submission" date="2019-06" db="EMBL/GenBank/DDBJ databases">
        <title>Whole genome shotgun sequence of Acetobacter peroxydans NBRC 13755.</title>
        <authorList>
            <person name="Hosoyama A."/>
            <person name="Uohara A."/>
            <person name="Ohji S."/>
            <person name="Ichikawa N."/>
        </authorList>
    </citation>
    <scope>NUCLEOTIDE SEQUENCE [LARGE SCALE GENOMIC DNA]</scope>
    <source>
        <strain evidence="7 8">NBRC 13755</strain>
    </source>
</reference>
<organism evidence="7 8">
    <name type="scientific">Acetobacter peroxydans</name>
    <dbReference type="NCBI Taxonomy" id="104098"/>
    <lineage>
        <taxon>Bacteria</taxon>
        <taxon>Pseudomonadati</taxon>
        <taxon>Pseudomonadota</taxon>
        <taxon>Alphaproteobacteria</taxon>
        <taxon>Acetobacterales</taxon>
        <taxon>Acetobacteraceae</taxon>
        <taxon>Acetobacter</taxon>
    </lineage>
</organism>
<comment type="similarity">
    <text evidence="2 6">Belongs to the NifW family.</text>
</comment>
<keyword evidence="8" id="KW-1185">Reference proteome</keyword>
<dbReference type="Pfam" id="PF03206">
    <property type="entry name" value="NifW"/>
    <property type="match status" value="1"/>
</dbReference>
<dbReference type="Proteomes" id="UP000317730">
    <property type="component" value="Unassembled WGS sequence"/>
</dbReference>
<keyword evidence="5 6" id="KW-0535">Nitrogen fixation</keyword>
<evidence type="ECO:0000256" key="4">
    <source>
        <dbReference type="ARBA" id="ARBA00016274"/>
    </source>
</evidence>
<dbReference type="PIRSF" id="PIRSF005790">
    <property type="entry name" value="NifW"/>
    <property type="match status" value="1"/>
</dbReference>
<evidence type="ECO:0000256" key="5">
    <source>
        <dbReference type="ARBA" id="ARBA00023231"/>
    </source>
</evidence>
<dbReference type="AlphaFoldDB" id="A0A4Y3TYL9"/>
<accession>A0A4Y3TYL9</accession>
<dbReference type="InterPro" id="IPR004893">
    <property type="entry name" value="NifW"/>
</dbReference>
<dbReference type="OrthoDB" id="9811868at2"/>
<evidence type="ECO:0000256" key="6">
    <source>
        <dbReference type="HAMAP-Rule" id="MF_00529"/>
    </source>
</evidence>
<protein>
    <recommendedName>
        <fullName evidence="4 6">Nitrogenase-stabilizing/protective protein NifW</fullName>
    </recommendedName>
</protein>